<keyword evidence="1" id="KW-0805">Transcription regulation</keyword>
<dbReference type="RefSeq" id="WP_243614279.1">
    <property type="nucleotide sequence ID" value="NZ_JBBGAZ010000013.1"/>
</dbReference>
<dbReference type="PANTHER" id="PTHR46796">
    <property type="entry name" value="HTH-TYPE TRANSCRIPTIONAL ACTIVATOR RHAS-RELATED"/>
    <property type="match status" value="1"/>
</dbReference>
<dbReference type="InterPro" id="IPR018062">
    <property type="entry name" value="HTH_AraC-typ_CS"/>
</dbReference>
<keyword evidence="2" id="KW-0238">DNA-binding</keyword>
<evidence type="ECO:0000313" key="6">
    <source>
        <dbReference type="Proteomes" id="UP001368270"/>
    </source>
</evidence>
<proteinExistence type="predicted"/>
<dbReference type="PANTHER" id="PTHR46796:SF6">
    <property type="entry name" value="ARAC SUBFAMILY"/>
    <property type="match status" value="1"/>
</dbReference>
<dbReference type="Pfam" id="PF12833">
    <property type="entry name" value="HTH_18"/>
    <property type="match status" value="1"/>
</dbReference>
<comment type="caution">
    <text evidence="5">The sequence shown here is derived from an EMBL/GenBank/DDBJ whole genome shotgun (WGS) entry which is preliminary data.</text>
</comment>
<sequence length="293" mass="32982">MNNALITPNGIPEWIPGETTLDSSGSGWRGLTLKGYNYDGQDADIPPMRDYMIVAYDCAATTMSRSDGGSWEHARVGKGRVSLLTRGEKSTWRWVDPISVRHVYLTHDEIETTALSVFDRDPQSIEINDRLSSEDPVIVNCVRLLEGELKNGGLGQKLMIDALRNQIAVHLLRQYAQVTLDSDATCKFNPSQRRRIIDLVESSLDENLNIKDMADTVGLSQFHFSRQFKTEFGYAPHAYVLRRRISRAKEMLRQGDVPLKVVALDCGFSDQSHFSRSFRKATGLTPGKFRMLA</sequence>
<feature type="domain" description="HTH araC/xylS-type" evidence="4">
    <location>
        <begin position="194"/>
        <end position="292"/>
    </location>
</feature>
<protein>
    <submittedName>
        <fullName evidence="5">AraC family transcriptional regulator</fullName>
    </submittedName>
</protein>
<evidence type="ECO:0000313" key="5">
    <source>
        <dbReference type="EMBL" id="MEJ5219882.1"/>
    </source>
</evidence>
<dbReference type="PROSITE" id="PS01124">
    <property type="entry name" value="HTH_ARAC_FAMILY_2"/>
    <property type="match status" value="1"/>
</dbReference>
<gene>
    <name evidence="5" type="ORF">WG622_16620</name>
</gene>
<accession>A0ABU8QKG2</accession>
<dbReference type="PROSITE" id="PS00041">
    <property type="entry name" value="HTH_ARAC_FAMILY_1"/>
    <property type="match status" value="2"/>
</dbReference>
<dbReference type="SUPFAM" id="SSF46689">
    <property type="entry name" value="Homeodomain-like"/>
    <property type="match status" value="2"/>
</dbReference>
<keyword evidence="3" id="KW-0804">Transcription</keyword>
<dbReference type="EMBL" id="JBBGAZ010000013">
    <property type="protein sequence ID" value="MEJ5219882.1"/>
    <property type="molecule type" value="Genomic_DNA"/>
</dbReference>
<dbReference type="InterPro" id="IPR009057">
    <property type="entry name" value="Homeodomain-like_sf"/>
</dbReference>
<dbReference type="Proteomes" id="UP001368270">
    <property type="component" value="Unassembled WGS sequence"/>
</dbReference>
<evidence type="ECO:0000259" key="4">
    <source>
        <dbReference type="PROSITE" id="PS01124"/>
    </source>
</evidence>
<dbReference type="SMART" id="SM00342">
    <property type="entry name" value="HTH_ARAC"/>
    <property type="match status" value="1"/>
</dbReference>
<evidence type="ECO:0000256" key="2">
    <source>
        <dbReference type="ARBA" id="ARBA00023125"/>
    </source>
</evidence>
<dbReference type="InterPro" id="IPR050204">
    <property type="entry name" value="AraC_XylS_family_regulators"/>
</dbReference>
<dbReference type="InterPro" id="IPR018060">
    <property type="entry name" value="HTH_AraC"/>
</dbReference>
<name>A0ABU8QKG2_9RHOB</name>
<organism evidence="5 6">
    <name type="scientific">Cognatishimia coralii</name>
    <dbReference type="NCBI Taxonomy" id="3083254"/>
    <lineage>
        <taxon>Bacteria</taxon>
        <taxon>Pseudomonadati</taxon>
        <taxon>Pseudomonadota</taxon>
        <taxon>Alphaproteobacteria</taxon>
        <taxon>Rhodobacterales</taxon>
        <taxon>Paracoccaceae</taxon>
        <taxon>Cognatishimia</taxon>
    </lineage>
</organism>
<evidence type="ECO:0000256" key="3">
    <source>
        <dbReference type="ARBA" id="ARBA00023163"/>
    </source>
</evidence>
<dbReference type="InterPro" id="IPR020449">
    <property type="entry name" value="Tscrpt_reg_AraC-type_HTH"/>
</dbReference>
<reference evidence="5 6" key="1">
    <citation type="submission" date="2024-03" db="EMBL/GenBank/DDBJ databases">
        <title>Cognatishimia coralii sp. nov., a marine bacterium isolated from coral surrounding seawater.</title>
        <authorList>
            <person name="Liu X."/>
            <person name="Liu S."/>
            <person name="Sun H."/>
            <person name="Zhang Y."/>
        </authorList>
    </citation>
    <scope>NUCLEOTIDE SEQUENCE [LARGE SCALE GENOMIC DNA]</scope>
    <source>
        <strain evidence="5 6">D5M38</strain>
    </source>
</reference>
<evidence type="ECO:0000256" key="1">
    <source>
        <dbReference type="ARBA" id="ARBA00023015"/>
    </source>
</evidence>
<dbReference type="PRINTS" id="PR00032">
    <property type="entry name" value="HTHARAC"/>
</dbReference>
<keyword evidence="6" id="KW-1185">Reference proteome</keyword>
<dbReference type="Gene3D" id="1.10.10.60">
    <property type="entry name" value="Homeodomain-like"/>
    <property type="match status" value="2"/>
</dbReference>